<evidence type="ECO:0000313" key="2">
    <source>
        <dbReference type="Proteomes" id="UP000196531"/>
    </source>
</evidence>
<protein>
    <recommendedName>
        <fullName evidence="3">DUF4258 domain-containing protein</fullName>
    </recommendedName>
</protein>
<reference evidence="2" key="1">
    <citation type="journal article" date="2017" name="Proc. Natl. Acad. Sci. U.S.A.">
        <title>Simulation of Deepwater Horizon oil plume reveals substrate specialization within a complex community of hydrocarbon-degraders.</title>
        <authorList>
            <person name="Hu P."/>
            <person name="Dubinsky E.A."/>
            <person name="Probst A.J."/>
            <person name="Wang J."/>
            <person name="Sieber C.M.K."/>
            <person name="Tom L.M."/>
            <person name="Gardinali P."/>
            <person name="Banfield J.F."/>
            <person name="Atlas R.M."/>
            <person name="Andersen G.L."/>
        </authorList>
    </citation>
    <scope>NUCLEOTIDE SEQUENCE [LARGE SCALE GENOMIC DNA]</scope>
</reference>
<proteinExistence type="predicted"/>
<dbReference type="AlphaFoldDB" id="A0A1Y5F507"/>
<name>A0A1Y5F507_9BACT</name>
<dbReference type="EMBL" id="MAAO01000007">
    <property type="protein sequence ID" value="OUR95747.1"/>
    <property type="molecule type" value="Genomic_DNA"/>
</dbReference>
<dbReference type="Proteomes" id="UP000196531">
    <property type="component" value="Unassembled WGS sequence"/>
</dbReference>
<evidence type="ECO:0000313" key="1">
    <source>
        <dbReference type="EMBL" id="OUR95747.1"/>
    </source>
</evidence>
<organism evidence="1 2">
    <name type="scientific">Halobacteriovorax marinus</name>
    <dbReference type="NCBI Taxonomy" id="97084"/>
    <lineage>
        <taxon>Bacteria</taxon>
        <taxon>Pseudomonadati</taxon>
        <taxon>Bdellovibrionota</taxon>
        <taxon>Bacteriovoracia</taxon>
        <taxon>Bacteriovoracales</taxon>
        <taxon>Halobacteriovoraceae</taxon>
        <taxon>Halobacteriovorax</taxon>
    </lineage>
</organism>
<sequence length="96" mass="11389">MKRREYTVDLTVNDIKITKVIVDPHYEEKHSASIDDELILNLVKFLDGNLFEADAVKEPYSYYVTEEISLDERRYKLVWLLEDDQIYIGVINAYRS</sequence>
<comment type="caution">
    <text evidence="1">The sequence shown here is derived from an EMBL/GenBank/DDBJ whole genome shotgun (WGS) entry which is preliminary data.</text>
</comment>
<evidence type="ECO:0008006" key="3">
    <source>
        <dbReference type="Google" id="ProtNLM"/>
    </source>
</evidence>
<accession>A0A1Y5F507</accession>
<gene>
    <name evidence="1" type="ORF">A9Q84_14695</name>
</gene>